<protein>
    <submittedName>
        <fullName evidence="2">Transposase</fullName>
    </submittedName>
</protein>
<name>A0AC34QLD3_9BILA</name>
<evidence type="ECO:0000313" key="1">
    <source>
        <dbReference type="Proteomes" id="UP000887576"/>
    </source>
</evidence>
<proteinExistence type="predicted"/>
<dbReference type="Proteomes" id="UP000887576">
    <property type="component" value="Unplaced"/>
</dbReference>
<reference evidence="2" key="1">
    <citation type="submission" date="2022-11" db="UniProtKB">
        <authorList>
            <consortium name="WormBaseParasite"/>
        </authorList>
    </citation>
    <scope>IDENTIFICATION</scope>
</reference>
<evidence type="ECO:0000313" key="2">
    <source>
        <dbReference type="WBParaSite" id="JU765_v2.g17367.t1"/>
    </source>
</evidence>
<organism evidence="1 2">
    <name type="scientific">Panagrolaimus sp. JU765</name>
    <dbReference type="NCBI Taxonomy" id="591449"/>
    <lineage>
        <taxon>Eukaryota</taxon>
        <taxon>Metazoa</taxon>
        <taxon>Ecdysozoa</taxon>
        <taxon>Nematoda</taxon>
        <taxon>Chromadorea</taxon>
        <taxon>Rhabditida</taxon>
        <taxon>Tylenchina</taxon>
        <taxon>Panagrolaimomorpha</taxon>
        <taxon>Panagrolaimoidea</taxon>
        <taxon>Panagrolaimidae</taxon>
        <taxon>Panagrolaimus</taxon>
    </lineage>
</organism>
<sequence length="341" mass="39793">MVSNRKHLSLDMKTAIVQALKDGKTQEQVSKDFHVSRSTVRNVFLRFKANGHVKRKIGSGRPKLTTVREDRALKRMSVDNPRLNAVQLNQDFNDMFDKNISVSTTKRRLKACGLNGRRPAKKPYVSMKNRKARLDFAREHLNWGIHDWQKVIWSDESKFLLFGSDGISYVRRPVNERFNPKYQIPTVKHGGGSIMVWGCFTRSGVGPLHKVEGIMDQFQYRDILEKQMLPFARAKKIRGWLFQQDNDPKHTSKTVKDYFKSKKIRVLSWPSQSPDLNPIEHLWEILDRRCRGKNVSNIEQKLKLLQEEWYNIPKSVLEQLVDSMPRRCQAVIESKGFPTKY</sequence>
<dbReference type="WBParaSite" id="JU765_v2.g17367.t1">
    <property type="protein sequence ID" value="JU765_v2.g17367.t1"/>
    <property type="gene ID" value="JU765_v2.g17367"/>
</dbReference>
<accession>A0AC34QLD3</accession>